<dbReference type="InterPro" id="IPR011032">
    <property type="entry name" value="GroES-like_sf"/>
</dbReference>
<dbReference type="RefSeq" id="WP_066183037.1">
    <property type="nucleotide sequence ID" value="NZ_LQZT01000048.1"/>
</dbReference>
<accession>A0A1C1YR12</accession>
<dbReference type="Pfam" id="PF08240">
    <property type="entry name" value="ADH_N"/>
    <property type="match status" value="1"/>
</dbReference>
<dbReference type="SUPFAM" id="SSF51735">
    <property type="entry name" value="NAD(P)-binding Rossmann-fold domains"/>
    <property type="match status" value="1"/>
</dbReference>
<dbReference type="InterPro" id="IPR014188">
    <property type="entry name" value="Acrylyl-CoA_reductase_AcuI"/>
</dbReference>
<dbReference type="AlphaFoldDB" id="A0A1C1YR12"/>
<organism evidence="2 3">
    <name type="scientific">Hoeflea olei</name>
    <dbReference type="NCBI Taxonomy" id="1480615"/>
    <lineage>
        <taxon>Bacteria</taxon>
        <taxon>Pseudomonadati</taxon>
        <taxon>Pseudomonadota</taxon>
        <taxon>Alphaproteobacteria</taxon>
        <taxon>Hyphomicrobiales</taxon>
        <taxon>Rhizobiaceae</taxon>
        <taxon>Hoeflea</taxon>
    </lineage>
</organism>
<keyword evidence="3" id="KW-1185">Reference proteome</keyword>
<proteinExistence type="predicted"/>
<name>A0A1C1YR12_9HYPH</name>
<evidence type="ECO:0000313" key="2">
    <source>
        <dbReference type="EMBL" id="OCW55949.1"/>
    </source>
</evidence>
<reference evidence="2 3" key="1">
    <citation type="submission" date="2015-12" db="EMBL/GenBank/DDBJ databases">
        <authorList>
            <person name="Shamseldin A."/>
            <person name="Moawad H."/>
            <person name="Abd El-Rahim W.M."/>
            <person name="Sadowsky M.J."/>
        </authorList>
    </citation>
    <scope>NUCLEOTIDE SEQUENCE [LARGE SCALE GENOMIC DNA]</scope>
    <source>
        <strain evidence="2 3">JC234</strain>
    </source>
</reference>
<comment type="caution">
    <text evidence="2">The sequence shown here is derived from an EMBL/GenBank/DDBJ whole genome shotgun (WGS) entry which is preliminary data.</text>
</comment>
<dbReference type="OrthoDB" id="9782155at2"/>
<protein>
    <submittedName>
        <fullName evidence="2">Alcohol dehydrogenase</fullName>
    </submittedName>
</protein>
<dbReference type="EMBL" id="LQZT01000048">
    <property type="protein sequence ID" value="OCW55949.1"/>
    <property type="molecule type" value="Genomic_DNA"/>
</dbReference>
<dbReference type="SMART" id="SM00829">
    <property type="entry name" value="PKS_ER"/>
    <property type="match status" value="1"/>
</dbReference>
<dbReference type="PANTHER" id="PTHR43677:SF1">
    <property type="entry name" value="ACRYLYL-COA REDUCTASE ACUI-RELATED"/>
    <property type="match status" value="1"/>
</dbReference>
<evidence type="ECO:0000313" key="3">
    <source>
        <dbReference type="Proteomes" id="UP000094795"/>
    </source>
</evidence>
<feature type="domain" description="Enoyl reductase (ER)" evidence="1">
    <location>
        <begin position="10"/>
        <end position="323"/>
    </location>
</feature>
<dbReference type="CDD" id="cd08288">
    <property type="entry name" value="MDR_yhdh"/>
    <property type="match status" value="1"/>
</dbReference>
<dbReference type="Gene3D" id="3.40.50.720">
    <property type="entry name" value="NAD(P)-binding Rossmann-like Domain"/>
    <property type="match status" value="1"/>
</dbReference>
<dbReference type="InterPro" id="IPR020843">
    <property type="entry name" value="ER"/>
</dbReference>
<dbReference type="Gene3D" id="3.90.180.10">
    <property type="entry name" value="Medium-chain alcohol dehydrogenases, catalytic domain"/>
    <property type="match status" value="1"/>
</dbReference>
<dbReference type="Pfam" id="PF00107">
    <property type="entry name" value="ADH_zinc_N"/>
    <property type="match status" value="1"/>
</dbReference>
<sequence length="325" mass="34359">MIKAMLIENGDNGYTANLTEVDESQLPDGNVTVDIEWSTLNYKDALALTGKGRVVRRFPMVPGIDFAGRVHESGDSRYRPGDQVVMTGWGMGETRWGGYAQRGRVEGDMLVKLPEKMSLRGSMALGTAGLTAMLCVLALERQGVKPADGPVLVTGATGGVGSVAVKLLAGRGFEVIASTGKASERDYLLALGASDIIDRSELSAPGKPLAAERWAGAVDTAGGNTLANVCAATRYLGTVAACGLAEDMGFPATVAPFILRGVTLVGIDSVMCPKPLRQQAWDRLSEELPERFYADVSRQIALEDVCDAAEDLIAGKVRGRIVVSL</sequence>
<dbReference type="Proteomes" id="UP000094795">
    <property type="component" value="Unassembled WGS sequence"/>
</dbReference>
<gene>
    <name evidence="2" type="ORF">AWJ14_12020</name>
</gene>
<dbReference type="InterPro" id="IPR036291">
    <property type="entry name" value="NAD(P)-bd_dom_sf"/>
</dbReference>
<dbReference type="SUPFAM" id="SSF50129">
    <property type="entry name" value="GroES-like"/>
    <property type="match status" value="1"/>
</dbReference>
<dbReference type="NCBIfam" id="TIGR02823">
    <property type="entry name" value="oxido_YhdH"/>
    <property type="match status" value="1"/>
</dbReference>
<dbReference type="InterPro" id="IPR013149">
    <property type="entry name" value="ADH-like_C"/>
</dbReference>
<dbReference type="InterPro" id="IPR051397">
    <property type="entry name" value="Zn-ADH-like_protein"/>
</dbReference>
<evidence type="ECO:0000259" key="1">
    <source>
        <dbReference type="SMART" id="SM00829"/>
    </source>
</evidence>
<dbReference type="PANTHER" id="PTHR43677">
    <property type="entry name" value="SHORT-CHAIN DEHYDROGENASE/REDUCTASE"/>
    <property type="match status" value="1"/>
</dbReference>
<dbReference type="STRING" id="1480615.AWJ14_12020"/>
<dbReference type="GO" id="GO:0043957">
    <property type="term" value="F:acryloyl-CoA reductase (NADPH) activity"/>
    <property type="evidence" value="ECO:0007669"/>
    <property type="project" value="TreeGrafter"/>
</dbReference>
<dbReference type="InterPro" id="IPR013154">
    <property type="entry name" value="ADH-like_N"/>
</dbReference>